<accession>A0AAE0DLZ7</accession>
<evidence type="ECO:0000313" key="3">
    <source>
        <dbReference type="Proteomes" id="UP001276659"/>
    </source>
</evidence>
<comment type="caution">
    <text evidence="2">The sequence shown here is derived from an EMBL/GenBank/DDBJ whole genome shotgun (WGS) entry which is preliminary data.</text>
</comment>
<dbReference type="EMBL" id="JASNWA010000006">
    <property type="protein sequence ID" value="KAK3174736.1"/>
    <property type="molecule type" value="Genomic_DNA"/>
</dbReference>
<dbReference type="PANTHER" id="PTHR24148:SF64">
    <property type="entry name" value="HETEROKARYON INCOMPATIBILITY DOMAIN-CONTAINING PROTEIN"/>
    <property type="match status" value="1"/>
</dbReference>
<feature type="domain" description="Heterokaryon incompatibility" evidence="1">
    <location>
        <begin position="65"/>
        <end position="201"/>
    </location>
</feature>
<dbReference type="InterPro" id="IPR052895">
    <property type="entry name" value="HetReg/Transcr_Mod"/>
</dbReference>
<proteinExistence type="predicted"/>
<reference evidence="2" key="1">
    <citation type="submission" date="2022-11" db="EMBL/GenBank/DDBJ databases">
        <title>Chromosomal genome sequence assembly and mating type (MAT) locus characterization of the leprose asexual lichenized fungus Lepraria neglecta (Nyl.) Erichsen.</title>
        <authorList>
            <person name="Allen J.L."/>
            <person name="Pfeffer B."/>
        </authorList>
    </citation>
    <scope>NUCLEOTIDE SEQUENCE</scope>
    <source>
        <strain evidence="2">Allen 5258</strain>
    </source>
</reference>
<dbReference type="InterPro" id="IPR010730">
    <property type="entry name" value="HET"/>
</dbReference>
<evidence type="ECO:0000259" key="1">
    <source>
        <dbReference type="Pfam" id="PF06985"/>
    </source>
</evidence>
<gene>
    <name evidence="2" type="ORF">OEA41_001982</name>
</gene>
<evidence type="ECO:0000313" key="2">
    <source>
        <dbReference type="EMBL" id="KAK3174736.1"/>
    </source>
</evidence>
<dbReference type="PANTHER" id="PTHR24148">
    <property type="entry name" value="ANKYRIN REPEAT DOMAIN-CONTAINING PROTEIN 39 HOMOLOG-RELATED"/>
    <property type="match status" value="1"/>
</dbReference>
<dbReference type="AlphaFoldDB" id="A0AAE0DLZ7"/>
<name>A0AAE0DLZ7_9LECA</name>
<dbReference type="Pfam" id="PF06985">
    <property type="entry name" value="HET"/>
    <property type="match status" value="1"/>
</dbReference>
<organism evidence="2 3">
    <name type="scientific">Lepraria neglecta</name>
    <dbReference type="NCBI Taxonomy" id="209136"/>
    <lineage>
        <taxon>Eukaryota</taxon>
        <taxon>Fungi</taxon>
        <taxon>Dikarya</taxon>
        <taxon>Ascomycota</taxon>
        <taxon>Pezizomycotina</taxon>
        <taxon>Lecanoromycetes</taxon>
        <taxon>OSLEUM clade</taxon>
        <taxon>Lecanoromycetidae</taxon>
        <taxon>Lecanorales</taxon>
        <taxon>Lecanorineae</taxon>
        <taxon>Stereocaulaceae</taxon>
        <taxon>Lepraria</taxon>
    </lineage>
</organism>
<dbReference type="Pfam" id="PF26639">
    <property type="entry name" value="Het-6_barrel"/>
    <property type="match status" value="1"/>
</dbReference>
<dbReference type="Proteomes" id="UP001276659">
    <property type="component" value="Unassembled WGS sequence"/>
</dbReference>
<sequence>MGLFGQSNNQVPSTMLVRAQGPYQYGTLDQEGHQMRVLTLLPSINTKAEITCTLAIVGVDHLPNYEALSYSWGAKGDNCPDPIYIDGHAMTVSSNLETALRALRLPSKPKTLWVDAVCINQNDVAERAIQVMIMGTIYSKAKRVLIWLGVPSEDSALAMSSLANLKSKKSLEQISLPAHKAIENLISRPYSWFSRVWVVQEFTLGRNIVFMCGPDFFQWAGIESFLGTLLRSRGGLSPYERESNTSSEKIDLLPQSDVWTRLLMERRGMLAPGYGNYKTDKSMHALLESHIKLDVTDPHDRIYGFLGVAQTYGLSFSGVVKNIGKALGLSSSVSPPTVDYTRPVHEVFTDWAKWMIESEKSLAILFTCQMTTIEDDLPSWAPSWKTRPDDQLIPKFSDAMVMFHASTRVLMLVNNNKQVTTSSSKYTFSADNSLLSVIGILLATFDDSYTFKEVEPDYERGLFEFLPSGYLSGVSSSLLDHWNNYQAHKKAIKVQIGTTYQIAKDYKATREKTPARIEKIRRVICKNRKQFQSMSGKTGLVPKQTRCGDMIVLIVGVETPFVLRPEDGKYVLIGEAFAEGCMKGEKAGGKRETFVIK</sequence>
<keyword evidence="3" id="KW-1185">Reference proteome</keyword>
<protein>
    <recommendedName>
        <fullName evidence="1">Heterokaryon incompatibility domain-containing protein</fullName>
    </recommendedName>
</protein>